<accession>A0A409Y3J4</accession>
<dbReference type="InterPro" id="IPR004242">
    <property type="entry name" value="Transposase_21"/>
</dbReference>
<dbReference type="OrthoDB" id="3269001at2759"/>
<dbReference type="PANTHER" id="PTHR46579:SF1">
    <property type="entry name" value="F5_8 TYPE C DOMAIN-CONTAINING PROTEIN"/>
    <property type="match status" value="1"/>
</dbReference>
<dbReference type="Pfam" id="PF02992">
    <property type="entry name" value="Transposase_21"/>
    <property type="match status" value="1"/>
</dbReference>
<keyword evidence="2" id="KW-1185">Reference proteome</keyword>
<dbReference type="AlphaFoldDB" id="A0A409Y3J4"/>
<dbReference type="PANTHER" id="PTHR46579">
    <property type="entry name" value="F5/8 TYPE C DOMAIN-CONTAINING PROTEIN-RELATED"/>
    <property type="match status" value="1"/>
</dbReference>
<dbReference type="Proteomes" id="UP000284706">
    <property type="component" value="Unassembled WGS sequence"/>
</dbReference>
<proteinExistence type="predicted"/>
<dbReference type="STRING" id="231916.A0A409Y3J4"/>
<protein>
    <recommendedName>
        <fullName evidence="3">DUF4218 domain-containing protein</fullName>
    </recommendedName>
</protein>
<name>A0A409Y3J4_9AGAR</name>
<evidence type="ECO:0000313" key="2">
    <source>
        <dbReference type="Proteomes" id="UP000284706"/>
    </source>
</evidence>
<gene>
    <name evidence="1" type="ORF">CVT26_002343</name>
</gene>
<dbReference type="InParanoid" id="A0A409Y3J4"/>
<comment type="caution">
    <text evidence="1">The sequence shown here is derived from an EMBL/GenBank/DDBJ whole genome shotgun (WGS) entry which is preliminary data.</text>
</comment>
<organism evidence="1 2">
    <name type="scientific">Gymnopilus dilepis</name>
    <dbReference type="NCBI Taxonomy" id="231916"/>
    <lineage>
        <taxon>Eukaryota</taxon>
        <taxon>Fungi</taxon>
        <taxon>Dikarya</taxon>
        <taxon>Basidiomycota</taxon>
        <taxon>Agaricomycotina</taxon>
        <taxon>Agaricomycetes</taxon>
        <taxon>Agaricomycetidae</taxon>
        <taxon>Agaricales</taxon>
        <taxon>Agaricineae</taxon>
        <taxon>Hymenogastraceae</taxon>
        <taxon>Gymnopilus</taxon>
    </lineage>
</organism>
<reference evidence="1 2" key="1">
    <citation type="journal article" date="2018" name="Evol. Lett.">
        <title>Horizontal gene cluster transfer increased hallucinogenic mushroom diversity.</title>
        <authorList>
            <person name="Reynolds H.T."/>
            <person name="Vijayakumar V."/>
            <person name="Gluck-Thaler E."/>
            <person name="Korotkin H.B."/>
            <person name="Matheny P.B."/>
            <person name="Slot J.C."/>
        </authorList>
    </citation>
    <scope>NUCLEOTIDE SEQUENCE [LARGE SCALE GENOMIC DNA]</scope>
    <source>
        <strain evidence="1 2">SRW20</strain>
    </source>
</reference>
<evidence type="ECO:0000313" key="1">
    <source>
        <dbReference type="EMBL" id="PPQ97558.1"/>
    </source>
</evidence>
<sequence length="1154" mass="129564">MPSCHCQWADCNGKVISKRLFDDHQRQDKRARINTALEATQQAIEKQNDVLESYVASLTLSDEATGCTTTPGGRLWARNPTEAAGPADDINQSFRLPTADALHTIHEVKGKIDTLVVAAKLPLQNVAKPLTPLDTFPLESLLRDALLLQDCLDSVSVNRECIREAKLPVAQSLTSILCQLRGAQTTWSRQVKLLSETQNRANSFDTGQHFSPILGNLNPVIQVSVFTMVAMQVIIHASRRGCHFLLAMLRYIVQLSLMQKNSSLAASEIQLLSDFPIDPDTAARKLHLNGHEIIHAVCPNSKCHKTYAPTFKGNSPLAIYPSHCHYKLFASGPECGTRLTRTQIVKDIEIEVPVKRFVSFSFKDFVANLTSRLGFEDLMDAFVESQDDVMRDLRDGQYLRREFKAPDGTPFYSNTRDARYIFSLCIDFFNPFMNKQAGKKVSIGIISVVCLSLPPSHRYRPENMFLVGVIPGPNEPPLTAINHYLTPIIDEFEEFWNPGVYFTRTSNHPDGRLIYCALVLVVCDLLAARKAAGFAACTHEHFCSVCHCTRSREGYGNTRQEAWKRRTDKDYREAADLFLNAETPDARSDEFNKSGVRWSELLRLSYFDLSRCVVVDSMHNLFLGLIKEHFKGILGIALPTSKERAIKVAFGPRPDNFSDNDLKGIDKVHAWLEAPVNVTFPNRAQGLKKLSGVNLNSLVFVCNELGCLPAQKTRYFKKDYVVEVLDWRLRQTEDGTGDASRKHGCVLEESDMTEIRSDLKTILTPSWLASVPLNLGNAAHGKLKADQWRALGTVHLPISLARLWSLHINQGQDGPRALRNHTILLVTMALVSAVILATSRTTSADNATAYRDYMLSYLEGIQHLFPEYKMRPNHHMAVHIYDYLLLFGPVHSWWTFPFERMIGAVQRMPHNSKIGEVEETIARAYTRSANLRSIVAKSGCPEVIRHSEAIFRKFTDPKARDTLQTDIQAFTSVFDSGNCAQEEHQVASSPLPEEVKLAFEIAQISVPSYVQLLSNLSLGGLTYSTYSKHQGNSCILLNQTQDGDIIPARIVHIIQFSTAGRINTYFGVRRHRPACLERDPLSSFLVLGAAIWDTELYDLELIRPVHVSSHFACLPITIHGRQLVAVLSLSRDYRGQASTHASLSLRHIRQLRLR</sequence>
<evidence type="ECO:0008006" key="3">
    <source>
        <dbReference type="Google" id="ProtNLM"/>
    </source>
</evidence>
<dbReference type="EMBL" id="NHYE01001226">
    <property type="protein sequence ID" value="PPQ97558.1"/>
    <property type="molecule type" value="Genomic_DNA"/>
</dbReference>